<sequence>PQTPQTYLTFLLVSGRRRTMSFDPETTIGRVKELVWNAWPSEWQDERPPAPSYFRILHLGKMLLDDDTLTSTWMP</sequence>
<accession>A0A9P6D0Q5</accession>
<dbReference type="Pfam" id="PF13881">
    <property type="entry name" value="Rad60-SLD_2"/>
    <property type="match status" value="1"/>
</dbReference>
<evidence type="ECO:0000313" key="3">
    <source>
        <dbReference type="Proteomes" id="UP000807025"/>
    </source>
</evidence>
<proteinExistence type="predicted"/>
<dbReference type="Gene3D" id="3.10.20.90">
    <property type="entry name" value="Phosphatidylinositol 3-kinase Catalytic Subunit, Chain A, domain 1"/>
    <property type="match status" value="1"/>
</dbReference>
<dbReference type="EMBL" id="MU154743">
    <property type="protein sequence ID" value="KAF9487881.1"/>
    <property type="molecule type" value="Genomic_DNA"/>
</dbReference>
<feature type="non-terminal residue" evidence="2">
    <location>
        <position position="1"/>
    </location>
</feature>
<dbReference type="InterPro" id="IPR029071">
    <property type="entry name" value="Ubiquitin-like_domsf"/>
</dbReference>
<evidence type="ECO:0000313" key="2">
    <source>
        <dbReference type="EMBL" id="KAF9487881.1"/>
    </source>
</evidence>
<dbReference type="InterPro" id="IPR039540">
    <property type="entry name" value="UBL3-like_ubiquitin_dom"/>
</dbReference>
<dbReference type="InterPro" id="IPR040015">
    <property type="entry name" value="UBL3-like"/>
</dbReference>
<comment type="caution">
    <text evidence="2">The sequence shown here is derived from an EMBL/GenBank/DDBJ whole genome shotgun (WGS) entry which is preliminary data.</text>
</comment>
<name>A0A9P6D0Q5_PLEER</name>
<protein>
    <recommendedName>
        <fullName evidence="1">UBL3-like ubiquitin domain-containing protein</fullName>
    </recommendedName>
</protein>
<dbReference type="OrthoDB" id="1043111at2759"/>
<dbReference type="PANTHER" id="PTHR13169:SF0">
    <property type="entry name" value="UBIQUITIN-LIKE PROTEIN 3"/>
    <property type="match status" value="1"/>
</dbReference>
<evidence type="ECO:0000259" key="1">
    <source>
        <dbReference type="Pfam" id="PF13881"/>
    </source>
</evidence>
<keyword evidence="3" id="KW-1185">Reference proteome</keyword>
<gene>
    <name evidence="2" type="ORF">BDN71DRAFT_1342741</name>
</gene>
<feature type="domain" description="UBL3-like ubiquitin" evidence="1">
    <location>
        <begin position="8"/>
        <end position="72"/>
    </location>
</feature>
<dbReference type="PANTHER" id="PTHR13169">
    <property type="entry name" value="UBIQUITIN-LIKE PROTEIN 3 HCG-1 PROTEIN"/>
    <property type="match status" value="1"/>
</dbReference>
<feature type="non-terminal residue" evidence="2">
    <location>
        <position position="75"/>
    </location>
</feature>
<reference evidence="2" key="1">
    <citation type="submission" date="2020-11" db="EMBL/GenBank/DDBJ databases">
        <authorList>
            <consortium name="DOE Joint Genome Institute"/>
            <person name="Ahrendt S."/>
            <person name="Riley R."/>
            <person name="Andreopoulos W."/>
            <person name="Labutti K."/>
            <person name="Pangilinan J."/>
            <person name="Ruiz-Duenas F.J."/>
            <person name="Barrasa J.M."/>
            <person name="Sanchez-Garcia M."/>
            <person name="Camarero S."/>
            <person name="Miyauchi S."/>
            <person name="Serrano A."/>
            <person name="Linde D."/>
            <person name="Babiker R."/>
            <person name="Drula E."/>
            <person name="Ayuso-Fernandez I."/>
            <person name="Pacheco R."/>
            <person name="Padilla G."/>
            <person name="Ferreira P."/>
            <person name="Barriuso J."/>
            <person name="Kellner H."/>
            <person name="Castanera R."/>
            <person name="Alfaro M."/>
            <person name="Ramirez L."/>
            <person name="Pisabarro A.G."/>
            <person name="Kuo A."/>
            <person name="Tritt A."/>
            <person name="Lipzen A."/>
            <person name="He G."/>
            <person name="Yan M."/>
            <person name="Ng V."/>
            <person name="Cullen D."/>
            <person name="Martin F."/>
            <person name="Rosso M.-N."/>
            <person name="Henrissat B."/>
            <person name="Hibbett D."/>
            <person name="Martinez A.T."/>
            <person name="Grigoriev I.V."/>
        </authorList>
    </citation>
    <scope>NUCLEOTIDE SEQUENCE</scope>
    <source>
        <strain evidence="2">ATCC 90797</strain>
    </source>
</reference>
<organism evidence="2 3">
    <name type="scientific">Pleurotus eryngii</name>
    <name type="common">Boletus of the steppes</name>
    <dbReference type="NCBI Taxonomy" id="5323"/>
    <lineage>
        <taxon>Eukaryota</taxon>
        <taxon>Fungi</taxon>
        <taxon>Dikarya</taxon>
        <taxon>Basidiomycota</taxon>
        <taxon>Agaricomycotina</taxon>
        <taxon>Agaricomycetes</taxon>
        <taxon>Agaricomycetidae</taxon>
        <taxon>Agaricales</taxon>
        <taxon>Pleurotineae</taxon>
        <taxon>Pleurotaceae</taxon>
        <taxon>Pleurotus</taxon>
    </lineage>
</organism>
<dbReference type="Proteomes" id="UP000807025">
    <property type="component" value="Unassembled WGS sequence"/>
</dbReference>
<dbReference type="AlphaFoldDB" id="A0A9P6D0Q5"/>
<dbReference type="SUPFAM" id="SSF54236">
    <property type="entry name" value="Ubiquitin-like"/>
    <property type="match status" value="1"/>
</dbReference>